<gene>
    <name evidence="3" type="ORF">EYC87_08010</name>
</gene>
<dbReference type="SUPFAM" id="SSF54637">
    <property type="entry name" value="Thioesterase/thiol ester dehydrase-isomerase"/>
    <property type="match status" value="1"/>
</dbReference>
<dbReference type="InterPro" id="IPR029069">
    <property type="entry name" value="HotDog_dom_sf"/>
</dbReference>
<organism evidence="3 4">
    <name type="scientific">Candidatus Seongchinamella marina</name>
    <dbReference type="NCBI Taxonomy" id="2518990"/>
    <lineage>
        <taxon>Bacteria</taxon>
        <taxon>Pseudomonadati</taxon>
        <taxon>Pseudomonadota</taxon>
        <taxon>Gammaproteobacteria</taxon>
        <taxon>Cellvibrionales</taxon>
        <taxon>Halieaceae</taxon>
        <taxon>Seongchinamella</taxon>
    </lineage>
</organism>
<reference evidence="3" key="1">
    <citation type="submission" date="2019-02" db="EMBL/GenBank/DDBJ databases">
        <authorList>
            <person name="Li S.-H."/>
        </authorList>
    </citation>
    <scope>NUCLEOTIDE SEQUENCE</scope>
    <source>
        <strain evidence="3">IMCC8485</strain>
    </source>
</reference>
<dbReference type="EMBL" id="SHNP01000002">
    <property type="protein sequence ID" value="MCX2973526.1"/>
    <property type="molecule type" value="Genomic_DNA"/>
</dbReference>
<evidence type="ECO:0000313" key="3">
    <source>
        <dbReference type="EMBL" id="MCX2973526.1"/>
    </source>
</evidence>
<comment type="caution">
    <text evidence="3">The sequence shown here is derived from an EMBL/GenBank/DDBJ whole genome shotgun (WGS) entry which is preliminary data.</text>
</comment>
<proteinExistence type="predicted"/>
<dbReference type="RefSeq" id="WP_279252418.1">
    <property type="nucleotide sequence ID" value="NZ_SHNP01000002.1"/>
</dbReference>
<dbReference type="Gene3D" id="3.10.129.10">
    <property type="entry name" value="Hotdog Thioesterase"/>
    <property type="match status" value="1"/>
</dbReference>
<dbReference type="CDD" id="cd03443">
    <property type="entry name" value="PaaI_thioesterase"/>
    <property type="match status" value="1"/>
</dbReference>
<protein>
    <submittedName>
        <fullName evidence="3">PaaI family thioesterase</fullName>
    </submittedName>
</protein>
<name>A0ABT3SU67_9GAMM</name>
<dbReference type="InterPro" id="IPR006683">
    <property type="entry name" value="Thioestr_dom"/>
</dbReference>
<evidence type="ECO:0000313" key="4">
    <source>
        <dbReference type="Proteomes" id="UP001143307"/>
    </source>
</evidence>
<accession>A0ABT3SU67</accession>
<sequence>MQDTQIDSVPEGYKPLPDGLGFTDNLSPCYRRLQGEELNFGLLVDKQHANSMGICHGGALMTLADIAAASWANMARGIVAGAPTVNLSMDFISAAKQGQWIEAQLEGVSLKRLFGFSRGVIVNSKGVVARFNATFYFPDHPGMSQDGVINAGVLKDLQG</sequence>
<keyword evidence="1" id="KW-0378">Hydrolase</keyword>
<dbReference type="Pfam" id="PF03061">
    <property type="entry name" value="4HBT"/>
    <property type="match status" value="1"/>
</dbReference>
<evidence type="ECO:0000256" key="1">
    <source>
        <dbReference type="ARBA" id="ARBA00022801"/>
    </source>
</evidence>
<feature type="domain" description="Thioesterase" evidence="2">
    <location>
        <begin position="52"/>
        <end position="127"/>
    </location>
</feature>
<keyword evidence="4" id="KW-1185">Reference proteome</keyword>
<dbReference type="Proteomes" id="UP001143307">
    <property type="component" value="Unassembled WGS sequence"/>
</dbReference>
<evidence type="ECO:0000259" key="2">
    <source>
        <dbReference type="Pfam" id="PF03061"/>
    </source>
</evidence>
<dbReference type="NCBIfam" id="TIGR00369">
    <property type="entry name" value="unchar_dom_1"/>
    <property type="match status" value="1"/>
</dbReference>
<dbReference type="InterPro" id="IPR003736">
    <property type="entry name" value="PAAI_dom"/>
</dbReference>